<dbReference type="PIRSF" id="PIRSF024534">
    <property type="entry name" value="ThiW"/>
    <property type="match status" value="1"/>
</dbReference>
<keyword evidence="1" id="KW-1133">Transmembrane helix</keyword>
<feature type="transmembrane region" description="Helical" evidence="1">
    <location>
        <begin position="119"/>
        <end position="142"/>
    </location>
</feature>
<dbReference type="Gene3D" id="1.10.1760.20">
    <property type="match status" value="1"/>
</dbReference>
<name>A0A1E7DLZ1_9BACI</name>
<dbReference type="EMBL" id="MAMP01000024">
    <property type="protein sequence ID" value="OES44025.1"/>
    <property type="molecule type" value="Genomic_DNA"/>
</dbReference>
<reference evidence="2 3" key="1">
    <citation type="submission" date="2016-06" db="EMBL/GenBank/DDBJ databases">
        <title>Domibacillus iocasae genome sequencing.</title>
        <authorList>
            <person name="Verma A."/>
            <person name="Pal Y."/>
            <person name="Ojha A.K."/>
            <person name="Krishnamurthi S."/>
        </authorList>
    </citation>
    <scope>NUCLEOTIDE SEQUENCE [LARGE SCALE GENOMIC DNA]</scope>
    <source>
        <strain evidence="2 3">DSM 29979</strain>
    </source>
</reference>
<dbReference type="Proteomes" id="UP000095658">
    <property type="component" value="Unassembled WGS sequence"/>
</dbReference>
<organism evidence="2 3">
    <name type="scientific">Domibacillus iocasae</name>
    <dbReference type="NCBI Taxonomy" id="1714016"/>
    <lineage>
        <taxon>Bacteria</taxon>
        <taxon>Bacillati</taxon>
        <taxon>Bacillota</taxon>
        <taxon>Bacilli</taxon>
        <taxon>Bacillales</taxon>
        <taxon>Bacillaceae</taxon>
        <taxon>Domibacillus</taxon>
    </lineage>
</organism>
<dbReference type="NCBIfam" id="TIGR02359">
    <property type="entry name" value="thiW"/>
    <property type="match status" value="1"/>
</dbReference>
<feature type="transmembrane region" description="Helical" evidence="1">
    <location>
        <begin position="88"/>
        <end position="113"/>
    </location>
</feature>
<comment type="caution">
    <text evidence="2">The sequence shown here is derived from an EMBL/GenBank/DDBJ whole genome shotgun (WGS) entry which is preliminary data.</text>
</comment>
<protein>
    <submittedName>
        <fullName evidence="2">Energy coupling factor transporter S component ThiW</fullName>
    </submittedName>
</protein>
<dbReference type="AlphaFoldDB" id="A0A1E7DLZ1"/>
<gene>
    <name evidence="2" type="ORF">BA724_11915</name>
</gene>
<accession>A0A1E7DLZ1</accession>
<dbReference type="InterPro" id="IPR012652">
    <property type="entry name" value="ThiW"/>
</dbReference>
<evidence type="ECO:0000313" key="3">
    <source>
        <dbReference type="Proteomes" id="UP000095658"/>
    </source>
</evidence>
<keyword evidence="3" id="KW-1185">Reference proteome</keyword>
<evidence type="ECO:0000313" key="2">
    <source>
        <dbReference type="EMBL" id="OES44025.1"/>
    </source>
</evidence>
<dbReference type="STRING" id="1714016.BA724_11915"/>
<sequence length="157" mass="16253">MSLMAAIGVLGAAFIWFPAGAARAFPVQHAINVLSAILLGPGPAVVIAFLIAAVRNLLGLGTVLAFPGSIIGALLAGYAYKKWKKPPFAAVGEMIGTGIIASFISVPIANLFLGMEAAALAFMPAFLVSSVTGSVLGPLIALRLKKIRMFNRKDGFK</sequence>
<dbReference type="Pfam" id="PF09512">
    <property type="entry name" value="ThiW"/>
    <property type="match status" value="1"/>
</dbReference>
<keyword evidence="1" id="KW-0472">Membrane</keyword>
<keyword evidence="1" id="KW-0812">Transmembrane</keyword>
<evidence type="ECO:0000256" key="1">
    <source>
        <dbReference type="SAM" id="Phobius"/>
    </source>
</evidence>
<feature type="transmembrane region" description="Helical" evidence="1">
    <location>
        <begin position="48"/>
        <end position="76"/>
    </location>
</feature>
<proteinExistence type="predicted"/>